<dbReference type="InterPro" id="IPR056798">
    <property type="entry name" value="ADH_Fe_C"/>
</dbReference>
<name>A0A6G7B8B3_9LACO</name>
<dbReference type="InterPro" id="IPR012079">
    <property type="entry name" value="Bifunc_Ald-ADH"/>
</dbReference>
<dbReference type="NCBIfam" id="NF010378">
    <property type="entry name" value="PRK13805.1"/>
    <property type="match status" value="1"/>
</dbReference>
<evidence type="ECO:0000256" key="4">
    <source>
        <dbReference type="ARBA" id="ARBA00023027"/>
    </source>
</evidence>
<evidence type="ECO:0000256" key="7">
    <source>
        <dbReference type="ARBA" id="ARBA00035645"/>
    </source>
</evidence>
<dbReference type="GO" id="GO:0008774">
    <property type="term" value="F:acetaldehyde dehydrogenase (acetylating) activity"/>
    <property type="evidence" value="ECO:0007669"/>
    <property type="project" value="UniProtKB-UniRule"/>
</dbReference>
<dbReference type="CDD" id="cd07122">
    <property type="entry name" value="ALDH_F20_ACDH"/>
    <property type="match status" value="1"/>
</dbReference>
<evidence type="ECO:0000256" key="5">
    <source>
        <dbReference type="ARBA" id="ARBA00023268"/>
    </source>
</evidence>
<dbReference type="FunFam" id="1.20.1090.10:FF:000001">
    <property type="entry name" value="Aldehyde-alcohol dehydrogenase"/>
    <property type="match status" value="1"/>
</dbReference>
<evidence type="ECO:0000256" key="2">
    <source>
        <dbReference type="ARBA" id="ARBA00023002"/>
    </source>
</evidence>
<dbReference type="InterPro" id="IPR016161">
    <property type="entry name" value="Ald_DH/histidinol_DH"/>
</dbReference>
<feature type="domain" description="Alcohol dehydrogenase iron-type/glycerol dehydrogenase GldA" evidence="10">
    <location>
        <begin position="466"/>
        <end position="641"/>
    </location>
</feature>
<proteinExistence type="inferred from homology"/>
<dbReference type="GO" id="GO:0015976">
    <property type="term" value="P:carbon utilization"/>
    <property type="evidence" value="ECO:0007669"/>
    <property type="project" value="InterPro"/>
</dbReference>
<gene>
    <name evidence="12" type="primary">adhE</name>
    <name evidence="12" type="synonym">adhC</name>
    <name evidence="12" type="ORF">G6Z83_02060</name>
</gene>
<reference evidence="12 13" key="1">
    <citation type="submission" date="2020-02" db="EMBL/GenBank/DDBJ databases">
        <title>Complete genome sequences of six Lactobacillus iners strains isolated from the human vagina.</title>
        <authorList>
            <person name="France M.T."/>
            <person name="Rutt L."/>
            <person name="Narina S."/>
            <person name="Arbaugh S."/>
            <person name="Humphrys M.S."/>
            <person name="Ma B."/>
            <person name="Hayward M.R."/>
            <person name="Relman D."/>
            <person name="Kwon D.S."/>
            <person name="Ravel J."/>
        </authorList>
    </citation>
    <scope>NUCLEOTIDE SEQUENCE [LARGE SCALE GENOMIC DNA]</scope>
    <source>
        <strain evidence="12 13">C0210C1</strain>
    </source>
</reference>
<feature type="domain" description="Aldehyde dehydrogenase" evidence="9">
    <location>
        <begin position="17"/>
        <end position="278"/>
    </location>
</feature>
<dbReference type="InterPro" id="IPR039697">
    <property type="entry name" value="Alcohol_dehydrogenase_Fe"/>
</dbReference>
<dbReference type="GO" id="GO:0006066">
    <property type="term" value="P:alcohol metabolic process"/>
    <property type="evidence" value="ECO:0007669"/>
    <property type="project" value="InterPro"/>
</dbReference>
<keyword evidence="3" id="KW-0408">Iron</keyword>
<evidence type="ECO:0000259" key="10">
    <source>
        <dbReference type="Pfam" id="PF00465"/>
    </source>
</evidence>
<sequence length="864" mass="94828">MAKEIASATKKEQIDVQAMIDSYVVQAHVALDKMANFSQEQVDKICEAIAKVGEQNSYLLAKMAVEETGRGIVEDKTIKNMFASENIWNSLRHEKTVGIISEDPERQLIKIAEPVGVIAGVTPVTNPTSTVIFKSMIALKTRNTIIFGFHPQAQKCCVKTAELIREAAIKAGAPDNCIQWIEYPSIEATNALMTHPNIQTILATGGPGMVKAAYSSGKPALGVGPGNGPAYIEKTANYQRAAYDIILSKTFDNGMVCASENSVVIDKDIYDKVKKEFEAWNCYFLNKDEIKKFETTFIDPRRGTVAGPIAGKSAYEIGKLCGVDVPEDTKVIIAEYSGVGKEYPLSAEKLSPVFTMYKVSGADEAFKICKDLLSYGGRGHTVGIHTENKELIKKFALAMSACRILVNTPAALGGIGDLYNNMLPSMTLGTGSYGANSMSHNISAADLLNIKTVAMRRDNMQWIKVPKKTYFEHNAANYLKHMPDVEKFFIVTDETVAGKYANQITDIISQRLGKKSYEVFQAVKEHPTTDVILDGVHRMNIFKPDAIVALGGGSVMDAAKIMRLFYENPDMTLEDSYQKFIDIRKRVVRFPKTNMVQLVCIPTTSGTGSEVSPFAIIKDTQTGIKHTLCDYSLNPDVAIVDDNFVETLPAKLVANSGMEALAHAMESYVSTMATDFTRGWSMEAIKLIFANLEKSYKGDQAARSKMHNASTLAGMAYANAFLGVGHAIAHTLGSTFNIPSGLSDAITMPYVIKFNAQRPRKLPIRPHYSVFRADKDYAEIARSLGIQGKNDQELVDGLINKFVELAKSINMTLNLKDNGVSEADFNNKVEQLAVEAYGDQNIVTNPSAPLIKQIEQLMKKIYVG</sequence>
<keyword evidence="5" id="KW-0511">Multifunctional enzyme</keyword>
<dbReference type="InterPro" id="IPR016162">
    <property type="entry name" value="Ald_DH_N"/>
</dbReference>
<protein>
    <recommendedName>
        <fullName evidence="8">Aldehyde-alcohol dehydrogenase</fullName>
    </recommendedName>
</protein>
<dbReference type="Gene3D" id="3.40.605.10">
    <property type="entry name" value="Aldehyde Dehydrogenase, Chain A, domain 1"/>
    <property type="match status" value="1"/>
</dbReference>
<dbReference type="EMBL" id="CP049228">
    <property type="protein sequence ID" value="QIH23526.1"/>
    <property type="molecule type" value="Genomic_DNA"/>
</dbReference>
<dbReference type="GO" id="GO:0004022">
    <property type="term" value="F:alcohol dehydrogenase (NAD+) activity"/>
    <property type="evidence" value="ECO:0007669"/>
    <property type="project" value="UniProtKB-UniRule"/>
</dbReference>
<dbReference type="Pfam" id="PF25137">
    <property type="entry name" value="ADH_Fe_C"/>
    <property type="match status" value="1"/>
</dbReference>
<dbReference type="RefSeq" id="WP_006731167.1">
    <property type="nucleotide sequence ID" value="NZ_CP049228.1"/>
</dbReference>
<evidence type="ECO:0000256" key="8">
    <source>
        <dbReference type="PIRNR" id="PIRNR000111"/>
    </source>
</evidence>
<dbReference type="FunFam" id="3.40.50.1970:FF:000003">
    <property type="entry name" value="Alcohol dehydrogenase, iron-containing"/>
    <property type="match status" value="1"/>
</dbReference>
<feature type="domain" description="Fe-containing alcohol dehydrogenase-like C-terminal" evidence="11">
    <location>
        <begin position="654"/>
        <end position="862"/>
    </location>
</feature>
<organism evidence="12 13">
    <name type="scientific">Lactobacillus iners</name>
    <dbReference type="NCBI Taxonomy" id="147802"/>
    <lineage>
        <taxon>Bacteria</taxon>
        <taxon>Bacillati</taxon>
        <taxon>Bacillota</taxon>
        <taxon>Bacilli</taxon>
        <taxon>Lactobacillales</taxon>
        <taxon>Lactobacillaceae</taxon>
        <taxon>Lactobacillus</taxon>
    </lineage>
</organism>
<dbReference type="PANTHER" id="PTHR11496:SF83">
    <property type="entry name" value="HYDROXYACID-OXOACID TRANSHYDROGENASE, MITOCHONDRIAL"/>
    <property type="match status" value="1"/>
</dbReference>
<evidence type="ECO:0000256" key="6">
    <source>
        <dbReference type="ARBA" id="ARBA00035641"/>
    </source>
</evidence>
<dbReference type="Gene3D" id="3.40.50.1970">
    <property type="match status" value="1"/>
</dbReference>
<keyword evidence="2 8" id="KW-0560">Oxidoreductase</keyword>
<dbReference type="CDD" id="cd08178">
    <property type="entry name" value="AAD_C"/>
    <property type="match status" value="1"/>
</dbReference>
<evidence type="ECO:0000256" key="1">
    <source>
        <dbReference type="ARBA" id="ARBA00001954"/>
    </source>
</evidence>
<dbReference type="SUPFAM" id="SSF53720">
    <property type="entry name" value="ALDH-like"/>
    <property type="match status" value="1"/>
</dbReference>
<comment type="cofactor">
    <cofactor evidence="1">
        <name>Fe(2+)</name>
        <dbReference type="ChEBI" id="CHEBI:29033"/>
    </cofactor>
</comment>
<dbReference type="InterPro" id="IPR001670">
    <property type="entry name" value="ADH_Fe/GldA"/>
</dbReference>
<evidence type="ECO:0000259" key="11">
    <source>
        <dbReference type="Pfam" id="PF25137"/>
    </source>
</evidence>
<dbReference type="Gene3D" id="1.20.1090.10">
    <property type="entry name" value="Dehydroquinate synthase-like - alpha domain"/>
    <property type="match status" value="1"/>
</dbReference>
<dbReference type="PIRSF" id="PIRSF000111">
    <property type="entry name" value="ALDH_ADH"/>
    <property type="match status" value="1"/>
</dbReference>
<dbReference type="InterPro" id="IPR034789">
    <property type="entry name" value="AAD_C"/>
</dbReference>
<comment type="similarity">
    <text evidence="6 8">In the N-terminal section; belongs to the aldehyde dehydrogenase family.</text>
</comment>
<dbReference type="PANTHER" id="PTHR11496">
    <property type="entry name" value="ALCOHOL DEHYDROGENASE"/>
    <property type="match status" value="1"/>
</dbReference>
<dbReference type="Pfam" id="PF00465">
    <property type="entry name" value="Fe-ADH"/>
    <property type="match status" value="1"/>
</dbReference>
<dbReference type="Proteomes" id="UP000501676">
    <property type="component" value="Chromosome"/>
</dbReference>
<comment type="similarity">
    <text evidence="7 8">In the C-terminal section; belongs to the iron-containing alcohol dehydrogenase family.</text>
</comment>
<dbReference type="Gene3D" id="3.40.309.10">
    <property type="entry name" value="Aldehyde Dehydrogenase, Chain A, domain 2"/>
    <property type="match status" value="1"/>
</dbReference>
<dbReference type="SUPFAM" id="SSF56796">
    <property type="entry name" value="Dehydroquinate synthase-like"/>
    <property type="match status" value="1"/>
</dbReference>
<dbReference type="AlphaFoldDB" id="A0A6G7B8B3"/>
<dbReference type="InterPro" id="IPR015590">
    <property type="entry name" value="Aldehyde_DH_dom"/>
</dbReference>
<evidence type="ECO:0000256" key="3">
    <source>
        <dbReference type="ARBA" id="ARBA00023004"/>
    </source>
</evidence>
<dbReference type="Pfam" id="PF00171">
    <property type="entry name" value="Aldedh"/>
    <property type="match status" value="1"/>
</dbReference>
<accession>A0A6G7B8B3</accession>
<evidence type="ECO:0000259" key="9">
    <source>
        <dbReference type="Pfam" id="PF00171"/>
    </source>
</evidence>
<evidence type="ECO:0000313" key="13">
    <source>
        <dbReference type="Proteomes" id="UP000501676"/>
    </source>
</evidence>
<dbReference type="InterPro" id="IPR016163">
    <property type="entry name" value="Ald_DH_C"/>
</dbReference>
<dbReference type="GO" id="GO:0046872">
    <property type="term" value="F:metal ion binding"/>
    <property type="evidence" value="ECO:0007669"/>
    <property type="project" value="InterPro"/>
</dbReference>
<keyword evidence="4" id="KW-0520">NAD</keyword>
<evidence type="ECO:0000313" key="12">
    <source>
        <dbReference type="EMBL" id="QIH23526.1"/>
    </source>
</evidence>